<comment type="caution">
    <text evidence="1">The sequence shown here is derived from an EMBL/GenBank/DDBJ whole genome shotgun (WGS) entry which is preliminary data.</text>
</comment>
<evidence type="ECO:0000313" key="2">
    <source>
        <dbReference type="Proteomes" id="UP000643810"/>
    </source>
</evidence>
<organism evidence="1 2">
    <name type="scientific">Roseburia lenta</name>
    <dbReference type="NCBI Taxonomy" id="2763061"/>
    <lineage>
        <taxon>Bacteria</taxon>
        <taxon>Bacillati</taxon>
        <taxon>Bacillota</taxon>
        <taxon>Clostridia</taxon>
        <taxon>Lachnospirales</taxon>
        <taxon>Lachnospiraceae</taxon>
        <taxon>Roseburia</taxon>
    </lineage>
</organism>
<proteinExistence type="predicted"/>
<dbReference type="EMBL" id="JACOPG010000001">
    <property type="protein sequence ID" value="MBC5685366.1"/>
    <property type="molecule type" value="Genomic_DNA"/>
</dbReference>
<evidence type="ECO:0008006" key="3">
    <source>
        <dbReference type="Google" id="ProtNLM"/>
    </source>
</evidence>
<dbReference type="Proteomes" id="UP000643810">
    <property type="component" value="Unassembled WGS sequence"/>
</dbReference>
<evidence type="ECO:0000313" key="1">
    <source>
        <dbReference type="EMBL" id="MBC5685366.1"/>
    </source>
</evidence>
<keyword evidence="2" id="KW-1185">Reference proteome</keyword>
<sequence>MYKEIDQEFIIRTLRTYDARTIELRREMSTQYTLLNTQTLDDELLQATAYPIYSPSEARHQMDSDIDEIYTRYIELSKQRVDDIKSLMRDIIEEQESMNRIMAIYEILDEKERCVLDRLYLHSAAEKIHDAVQQMGTDYNLHPQTIYRIRRKTMEKIMSFYKSDLTQTEILHMRTQDAVCLTNKEKYR</sequence>
<name>A0ABR7GEY5_9FIRM</name>
<accession>A0ABR7GEY5</accession>
<reference evidence="1 2" key="1">
    <citation type="submission" date="2020-08" db="EMBL/GenBank/DDBJ databases">
        <title>Genome public.</title>
        <authorList>
            <person name="Liu C."/>
            <person name="Sun Q."/>
        </authorList>
    </citation>
    <scope>NUCLEOTIDE SEQUENCE [LARGE SCALE GENOMIC DNA]</scope>
    <source>
        <strain evidence="1 2">NSJ-9</strain>
    </source>
</reference>
<protein>
    <recommendedName>
        <fullName evidence="3">Sigma-70 family RNA polymerase sigma factor</fullName>
    </recommendedName>
</protein>
<dbReference type="RefSeq" id="WP_186853711.1">
    <property type="nucleotide sequence ID" value="NZ_JACOPG010000001.1"/>
</dbReference>
<gene>
    <name evidence="1" type="ORF">H8R94_01830</name>
</gene>